<gene>
    <name evidence="3" type="ORF">AWH51_12195</name>
</gene>
<dbReference type="SUPFAM" id="SSF47413">
    <property type="entry name" value="lambda repressor-like DNA-binding domains"/>
    <property type="match status" value="1"/>
</dbReference>
<dbReference type="SMART" id="SM00530">
    <property type="entry name" value="HTH_XRE"/>
    <property type="match status" value="1"/>
</dbReference>
<dbReference type="InterPro" id="IPR001387">
    <property type="entry name" value="Cro/C1-type_HTH"/>
</dbReference>
<keyword evidence="1" id="KW-1133">Transmembrane helix</keyword>
<dbReference type="InterPro" id="IPR010982">
    <property type="entry name" value="Lambda_DNA-bd_dom_sf"/>
</dbReference>
<evidence type="ECO:0000313" key="4">
    <source>
        <dbReference type="Proteomes" id="UP000076218"/>
    </source>
</evidence>
<dbReference type="RefSeq" id="WP_063071991.1">
    <property type="nucleotide sequence ID" value="NZ_LQXA01000036.1"/>
</dbReference>
<dbReference type="Pfam" id="PF01381">
    <property type="entry name" value="HTH_3"/>
    <property type="match status" value="1"/>
</dbReference>
<comment type="caution">
    <text evidence="3">The sequence shown here is derived from an EMBL/GenBank/DDBJ whole genome shotgun (WGS) entry which is preliminary data.</text>
</comment>
<sequence length="116" mass="12483">MVLPAAVLVLVASPTTSPVLLVAAVLVTVLVDEGFRRSSGRLAMERGGGGDCRLAEHRMRLRLEEDELAERLGVSTRTIRAIEAGRHRPPVDLAVALAREVEAPVERLFPPPATRG</sequence>
<feature type="transmembrane region" description="Helical" evidence="1">
    <location>
        <begin position="6"/>
        <end position="31"/>
    </location>
</feature>
<reference evidence="3 4" key="1">
    <citation type="submission" date="2016-01" db="EMBL/GenBank/DDBJ databases">
        <title>Draft genome sequence of Clavibacter michiganensis subsp. tessellarius DOAB 609.</title>
        <authorList>
            <person name="Tambong J.T."/>
        </authorList>
    </citation>
    <scope>NUCLEOTIDE SEQUENCE [LARGE SCALE GENOMIC DNA]</scope>
    <source>
        <strain evidence="3 4">DOAB 609</strain>
    </source>
</reference>
<keyword evidence="1" id="KW-0812">Transmembrane</keyword>
<proteinExistence type="predicted"/>
<evidence type="ECO:0000256" key="1">
    <source>
        <dbReference type="SAM" id="Phobius"/>
    </source>
</evidence>
<evidence type="ECO:0000313" key="3">
    <source>
        <dbReference type="EMBL" id="KZC94666.1"/>
    </source>
</evidence>
<dbReference type="CDD" id="cd00093">
    <property type="entry name" value="HTH_XRE"/>
    <property type="match status" value="1"/>
</dbReference>
<organism evidence="3 4">
    <name type="scientific">Clavibacter tessellarius</name>
    <dbReference type="NCBI Taxonomy" id="31965"/>
    <lineage>
        <taxon>Bacteria</taxon>
        <taxon>Bacillati</taxon>
        <taxon>Actinomycetota</taxon>
        <taxon>Actinomycetes</taxon>
        <taxon>Micrococcales</taxon>
        <taxon>Microbacteriaceae</taxon>
        <taxon>Clavibacter</taxon>
    </lineage>
</organism>
<dbReference type="PROSITE" id="PS50943">
    <property type="entry name" value="HTH_CROC1"/>
    <property type="match status" value="1"/>
</dbReference>
<protein>
    <recommendedName>
        <fullName evidence="2">HTH cro/C1-type domain-containing protein</fullName>
    </recommendedName>
</protein>
<feature type="domain" description="HTH cro/C1-type" evidence="2">
    <location>
        <begin position="54"/>
        <end position="108"/>
    </location>
</feature>
<dbReference type="STRING" id="31965.AWH51_12195"/>
<dbReference type="Proteomes" id="UP000076218">
    <property type="component" value="Unassembled WGS sequence"/>
</dbReference>
<keyword evidence="1" id="KW-0472">Membrane</keyword>
<accession>A0A154UZW8</accession>
<evidence type="ECO:0000259" key="2">
    <source>
        <dbReference type="PROSITE" id="PS50943"/>
    </source>
</evidence>
<dbReference type="GO" id="GO:0003677">
    <property type="term" value="F:DNA binding"/>
    <property type="evidence" value="ECO:0007669"/>
    <property type="project" value="InterPro"/>
</dbReference>
<name>A0A154UZW8_9MICO</name>
<dbReference type="EMBL" id="LQXA01000036">
    <property type="protein sequence ID" value="KZC94666.1"/>
    <property type="molecule type" value="Genomic_DNA"/>
</dbReference>
<dbReference type="Gene3D" id="1.10.260.40">
    <property type="entry name" value="lambda repressor-like DNA-binding domains"/>
    <property type="match status" value="1"/>
</dbReference>
<dbReference type="AlphaFoldDB" id="A0A154UZW8"/>